<evidence type="ECO:0000256" key="16">
    <source>
        <dbReference type="ARBA" id="ARBA00023065"/>
    </source>
</evidence>
<evidence type="ECO:0000256" key="15">
    <source>
        <dbReference type="ARBA" id="ARBA00023053"/>
    </source>
</evidence>
<comment type="caution">
    <text evidence="26">The sequence shown here is derived from an EMBL/GenBank/DDBJ whole genome shotgun (WGS) entry which is preliminary data.</text>
</comment>
<evidence type="ECO:0000256" key="19">
    <source>
        <dbReference type="ARBA" id="ARBA00023201"/>
    </source>
</evidence>
<dbReference type="GO" id="GO:0005249">
    <property type="term" value="F:voltage-gated potassium channel activity"/>
    <property type="evidence" value="ECO:0007669"/>
    <property type="project" value="InterPro"/>
</dbReference>
<dbReference type="InterPro" id="IPR000595">
    <property type="entry name" value="cNMP-bd_dom"/>
</dbReference>
<dbReference type="GO" id="GO:0030424">
    <property type="term" value="C:axon"/>
    <property type="evidence" value="ECO:0007669"/>
    <property type="project" value="TreeGrafter"/>
</dbReference>
<dbReference type="Proteomes" id="UP000438429">
    <property type="component" value="Unassembled WGS sequence"/>
</dbReference>
<dbReference type="InterPro" id="IPR003671">
    <property type="entry name" value="SPIN/Ssty"/>
</dbReference>
<dbReference type="PANTHER" id="PTHR45689">
    <property type="entry name" value="I[[H]] CHANNEL, ISOFORM E"/>
    <property type="match status" value="1"/>
</dbReference>
<dbReference type="GO" id="GO:0003254">
    <property type="term" value="P:regulation of membrane depolarization"/>
    <property type="evidence" value="ECO:0007669"/>
    <property type="project" value="TreeGrafter"/>
</dbReference>
<evidence type="ECO:0000256" key="1">
    <source>
        <dbReference type="ARBA" id="ARBA00004651"/>
    </source>
</evidence>
<keyword evidence="11" id="KW-0631">Potassium channel</keyword>
<reference evidence="26 27" key="1">
    <citation type="submission" date="2019-06" db="EMBL/GenBank/DDBJ databases">
        <title>Draft genomes of female and male turbot (Scophthalmus maximus).</title>
        <authorList>
            <person name="Xu H."/>
            <person name="Xu X.-W."/>
            <person name="Shao C."/>
            <person name="Chen S."/>
        </authorList>
    </citation>
    <scope>NUCLEOTIDE SEQUENCE [LARGE SCALE GENOMIC DNA]</scope>
    <source>
        <strain evidence="26">Ysfricsl-2016a</strain>
        <tissue evidence="26">Blood</tissue>
    </source>
</reference>
<dbReference type="Pfam" id="PF00520">
    <property type="entry name" value="Ion_trans"/>
    <property type="match status" value="1"/>
</dbReference>
<name>A0A6A4TLQ5_SCOMX</name>
<evidence type="ECO:0000256" key="9">
    <source>
        <dbReference type="ARBA" id="ARBA00022692"/>
    </source>
</evidence>
<evidence type="ECO:0000259" key="25">
    <source>
        <dbReference type="PROSITE" id="PS50042"/>
    </source>
</evidence>
<evidence type="ECO:0000256" key="21">
    <source>
        <dbReference type="ARBA" id="ARBA00023303"/>
    </source>
</evidence>
<evidence type="ECO:0000256" key="13">
    <source>
        <dbReference type="ARBA" id="ARBA00022958"/>
    </source>
</evidence>
<dbReference type="InterPro" id="IPR051413">
    <property type="entry name" value="K/Na_HCN_channel"/>
</dbReference>
<accession>A0A6A4TLQ5</accession>
<keyword evidence="14 24" id="KW-1133">Transmembrane helix</keyword>
<evidence type="ECO:0000256" key="18">
    <source>
        <dbReference type="ARBA" id="ARBA00023149"/>
    </source>
</evidence>
<keyword evidence="6" id="KW-1003">Cell membrane</keyword>
<dbReference type="GO" id="GO:0098855">
    <property type="term" value="C:HCN channel complex"/>
    <property type="evidence" value="ECO:0007669"/>
    <property type="project" value="TreeGrafter"/>
</dbReference>
<evidence type="ECO:0000313" key="26">
    <source>
        <dbReference type="EMBL" id="KAF0047053.1"/>
    </source>
</evidence>
<dbReference type="Pfam" id="PF02513">
    <property type="entry name" value="Spin-Ssty"/>
    <property type="match status" value="3"/>
</dbReference>
<dbReference type="InterPro" id="IPR018488">
    <property type="entry name" value="cNMP-bd_CS"/>
</dbReference>
<evidence type="ECO:0000256" key="2">
    <source>
        <dbReference type="ARBA" id="ARBA00006305"/>
    </source>
</evidence>
<dbReference type="SUPFAM" id="SSF51206">
    <property type="entry name" value="cAMP-binding domain-like"/>
    <property type="match status" value="1"/>
</dbReference>
<dbReference type="Pfam" id="PF00027">
    <property type="entry name" value="cNMP_binding"/>
    <property type="match status" value="1"/>
</dbReference>
<dbReference type="FunFam" id="1.10.287.70:FF:000031">
    <property type="entry name" value="Potassium/sodium hyperpolarization-activated cyclic nucleotide-gated channel 1, putative"/>
    <property type="match status" value="1"/>
</dbReference>
<evidence type="ECO:0000313" key="27">
    <source>
        <dbReference type="Proteomes" id="UP000438429"/>
    </source>
</evidence>
<feature type="transmembrane region" description="Helical" evidence="24">
    <location>
        <begin position="196"/>
        <end position="214"/>
    </location>
</feature>
<keyword evidence="19" id="KW-0739">Sodium transport</keyword>
<dbReference type="SMART" id="SM00100">
    <property type="entry name" value="cNMP"/>
    <property type="match status" value="1"/>
</dbReference>
<evidence type="ECO:0000256" key="22">
    <source>
        <dbReference type="ARBA" id="ARBA00034430"/>
    </source>
</evidence>
<evidence type="ECO:0000256" key="12">
    <source>
        <dbReference type="ARBA" id="ARBA00022882"/>
    </source>
</evidence>
<sequence length="833" mass="96114">MLLFMVGNLIIIPVGITFFKDETTTPWIIFNVVSDTFFLMDLVLNFRTGIIIEDNSDIILDPKTIKKKYLKTWFIVDFVSSIPVDYIFLIVEKGIDSEVYKTARALRIVRFTKILSLLRLLRLSRLIRYIHQWEEIFHMTYDLASAVMRIFNLIGMMLLLCHWDGCLQFLVPMLQDFPSDCWVSLNKMENDTWSELYSFAVFKAMSHMLCIGYGRQAPESLSDIWLTMLSMIVGATCYAVFIGHATALIQSLDSSRRQYQEKYKQVEQYMSFHKLPADFRQKIHDYYEHRYQGKMFDEESILGELSEPLREEIVNFNCRKLVASMPLFANAEPNFVTAMLTKLRFEVFQPHDYIIREGTIGKKMYFIQHGVCSVITKGTLAMKLSDGSYFGEICLLTRGRRTASVRAETYCRLYSLSVDHFNEVLEEYPMMRRAFETVAIDRLDRIGKKNSTLMHKVQHDLNSGVFNNRENEMIQEIVKYDREMVKLVDLQRPRAMSMTPSIGGIFAPPGAPQTGSAIATLQQAVAMSFCPQMASPLVGPGTLQSPRMVRRFQKRKMKERKATDEMNSSLCKHIGPGLCTSAELPELALAWARRSCIVYIRKRSSGELSESSASTLSPDPDNLLGRRIQHTWREKGNVTKWKGTVLERLTVNSSLYMIKYDGFDCVYGIELFKDNRVSNLQVLSEKVVNNKIKVPPGAEELVGRAVEHLFEKEDGEKNEWRGMVLSKAPIMTHWYYITYEKDPVLYMYQLWDDYKDGDLRVLPESENKHLLPADRKPGEEPESLVGKQVEYVTDNGVKRTGLVIYQVPAKPTVYYIKYDDDVHIHVYDLVKTT</sequence>
<keyword evidence="16" id="KW-0406">Ion transport</keyword>
<evidence type="ECO:0000256" key="17">
    <source>
        <dbReference type="ARBA" id="ARBA00023136"/>
    </source>
</evidence>
<dbReference type="GO" id="GO:0030552">
    <property type="term" value="F:cAMP binding"/>
    <property type="evidence" value="ECO:0007669"/>
    <property type="project" value="UniProtKB-KW"/>
</dbReference>
<dbReference type="Gene3D" id="2.60.120.10">
    <property type="entry name" value="Jelly Rolls"/>
    <property type="match status" value="1"/>
</dbReference>
<feature type="domain" description="Cyclic nucleotide-binding" evidence="25">
    <location>
        <begin position="327"/>
        <end position="433"/>
    </location>
</feature>
<dbReference type="InterPro" id="IPR014710">
    <property type="entry name" value="RmlC-like_jellyroll"/>
</dbReference>
<evidence type="ECO:0000256" key="8">
    <source>
        <dbReference type="ARBA" id="ARBA00022566"/>
    </source>
</evidence>
<evidence type="ECO:0000256" key="6">
    <source>
        <dbReference type="ARBA" id="ARBA00022475"/>
    </source>
</evidence>
<dbReference type="PROSITE" id="PS00888">
    <property type="entry name" value="CNMP_BINDING_1"/>
    <property type="match status" value="1"/>
</dbReference>
<proteinExistence type="inferred from homology"/>
<dbReference type="FunFam" id="1.10.287.630:FF:000002">
    <property type="entry name" value="Potassium/sodium hyperpolarization-activated cyclic nucleotide-gated channel 4"/>
    <property type="match status" value="1"/>
</dbReference>
<dbReference type="InterPro" id="IPR005821">
    <property type="entry name" value="Ion_trans_dom"/>
</dbReference>
<dbReference type="InterPro" id="IPR042567">
    <property type="entry name" value="SPIN/Ssty_sf"/>
</dbReference>
<evidence type="ECO:0000256" key="24">
    <source>
        <dbReference type="SAM" id="Phobius"/>
    </source>
</evidence>
<dbReference type="GO" id="GO:0030425">
    <property type="term" value="C:dendrite"/>
    <property type="evidence" value="ECO:0007669"/>
    <property type="project" value="TreeGrafter"/>
</dbReference>
<protein>
    <recommendedName>
        <fullName evidence="25">Cyclic nucleotide-binding domain-containing protein</fullName>
    </recommendedName>
</protein>
<dbReference type="SUPFAM" id="SSF81324">
    <property type="entry name" value="Voltage-gated potassium channels"/>
    <property type="match status" value="1"/>
</dbReference>
<dbReference type="GO" id="GO:0005272">
    <property type="term" value="F:sodium channel activity"/>
    <property type="evidence" value="ECO:0007669"/>
    <property type="project" value="UniProtKB-KW"/>
</dbReference>
<dbReference type="FunFam" id="2.80.10.70:FF:000001">
    <property type="entry name" value="Spindlin 1"/>
    <property type="match status" value="1"/>
</dbReference>
<comment type="similarity">
    <text evidence="2">Belongs to the potassium channel HCN family.</text>
</comment>
<keyword evidence="10" id="KW-0547">Nucleotide-binding</keyword>
<dbReference type="PROSITE" id="PS50042">
    <property type="entry name" value="CNMP_BINDING_3"/>
    <property type="match status" value="1"/>
</dbReference>
<evidence type="ECO:0000256" key="4">
    <source>
        <dbReference type="ARBA" id="ARBA00022448"/>
    </source>
</evidence>
<evidence type="ECO:0000256" key="7">
    <source>
        <dbReference type="ARBA" id="ARBA00022538"/>
    </source>
</evidence>
<feature type="transmembrane region" description="Helical" evidence="24">
    <location>
        <begin position="226"/>
        <end position="249"/>
    </location>
</feature>
<keyword evidence="20" id="KW-1071">Ligand-gated ion channel</keyword>
<evidence type="ECO:0000256" key="11">
    <source>
        <dbReference type="ARBA" id="ARBA00022826"/>
    </source>
</evidence>
<keyword evidence="7" id="KW-0633">Potassium transport</keyword>
<dbReference type="GO" id="GO:0007276">
    <property type="term" value="P:gamete generation"/>
    <property type="evidence" value="ECO:0007669"/>
    <property type="project" value="InterPro"/>
</dbReference>
<evidence type="ECO:0000256" key="5">
    <source>
        <dbReference type="ARBA" id="ARBA00022461"/>
    </source>
</evidence>
<organism evidence="26 27">
    <name type="scientific">Scophthalmus maximus</name>
    <name type="common">Turbot</name>
    <name type="synonym">Psetta maxima</name>
    <dbReference type="NCBI Taxonomy" id="52904"/>
    <lineage>
        <taxon>Eukaryota</taxon>
        <taxon>Metazoa</taxon>
        <taxon>Chordata</taxon>
        <taxon>Craniata</taxon>
        <taxon>Vertebrata</taxon>
        <taxon>Euteleostomi</taxon>
        <taxon>Actinopterygii</taxon>
        <taxon>Neopterygii</taxon>
        <taxon>Teleostei</taxon>
        <taxon>Neoteleostei</taxon>
        <taxon>Acanthomorphata</taxon>
        <taxon>Carangaria</taxon>
        <taxon>Pleuronectiformes</taxon>
        <taxon>Pleuronectoidei</taxon>
        <taxon>Scophthalmidae</taxon>
        <taxon>Scophthalmus</taxon>
    </lineage>
</organism>
<comment type="subcellular location">
    <subcellularLocation>
        <location evidence="1">Cell membrane</location>
        <topology evidence="1">Multi-pass membrane protein</topology>
    </subcellularLocation>
</comment>
<evidence type="ECO:0000256" key="14">
    <source>
        <dbReference type="ARBA" id="ARBA00022989"/>
    </source>
</evidence>
<keyword evidence="18" id="KW-0114">cAMP</keyword>
<dbReference type="Gene3D" id="1.10.287.630">
    <property type="entry name" value="Helix hairpin bin"/>
    <property type="match status" value="1"/>
</dbReference>
<keyword evidence="5" id="KW-0894">Sodium channel</keyword>
<comment type="catalytic activity">
    <reaction evidence="22">
        <text>K(+)(in) = K(+)(out)</text>
        <dbReference type="Rhea" id="RHEA:29463"/>
        <dbReference type="ChEBI" id="CHEBI:29103"/>
    </reaction>
</comment>
<keyword evidence="4" id="KW-0813">Transport</keyword>
<comment type="similarity">
    <text evidence="3">Belongs to the SPIN/STSY family.</text>
</comment>
<evidence type="ECO:0000256" key="10">
    <source>
        <dbReference type="ARBA" id="ARBA00022741"/>
    </source>
</evidence>
<evidence type="ECO:0000256" key="23">
    <source>
        <dbReference type="ARBA" id="ARBA00036239"/>
    </source>
</evidence>
<keyword evidence="21" id="KW-0407">Ion channel</keyword>
<evidence type="ECO:0000256" key="3">
    <source>
        <dbReference type="ARBA" id="ARBA00009467"/>
    </source>
</evidence>
<dbReference type="Gene3D" id="2.80.10.70">
    <property type="entry name" value="Spindlin/Ssty"/>
    <property type="match status" value="1"/>
</dbReference>
<keyword evidence="15" id="KW-0915">Sodium</keyword>
<keyword evidence="13" id="KW-0630">Potassium</keyword>
<gene>
    <name evidence="26" type="ORF">F2P81_000686</name>
</gene>
<dbReference type="CDD" id="cd00038">
    <property type="entry name" value="CAP_ED"/>
    <property type="match status" value="1"/>
</dbReference>
<dbReference type="InterPro" id="IPR003938">
    <property type="entry name" value="K_chnl_volt-dep_EAG/ELK/ERG"/>
</dbReference>
<dbReference type="Gene3D" id="1.10.287.70">
    <property type="match status" value="1"/>
</dbReference>
<dbReference type="PRINTS" id="PR01463">
    <property type="entry name" value="EAGCHANLFMLY"/>
</dbReference>
<dbReference type="AlphaFoldDB" id="A0A6A4TLQ5"/>
<dbReference type="PANTHER" id="PTHR45689:SF11">
    <property type="entry name" value="POTASSIUM_SODIUM HYPERPOLARIZATION-ACTIVATED CYCLIC NUCLEOTIDE-GATED CHANNEL 2"/>
    <property type="match status" value="1"/>
</dbReference>
<evidence type="ECO:0000256" key="20">
    <source>
        <dbReference type="ARBA" id="ARBA00023286"/>
    </source>
</evidence>
<keyword evidence="8" id="KW-0116">cAMP-binding</keyword>
<dbReference type="EMBL" id="VEVO01000001">
    <property type="protein sequence ID" value="KAF0047053.1"/>
    <property type="molecule type" value="Genomic_DNA"/>
</dbReference>
<keyword evidence="12" id="KW-0851">Voltage-gated channel</keyword>
<comment type="catalytic activity">
    <reaction evidence="23">
        <text>Na(+)(in) = Na(+)(out)</text>
        <dbReference type="Rhea" id="RHEA:34963"/>
        <dbReference type="ChEBI" id="CHEBI:29101"/>
    </reaction>
</comment>
<dbReference type="InterPro" id="IPR018490">
    <property type="entry name" value="cNMP-bd_dom_sf"/>
</dbReference>
<keyword evidence="17 24" id="KW-0472">Membrane</keyword>
<dbReference type="FunFam" id="2.60.120.10:FF:000007">
    <property type="entry name" value="Putative potassium/sodium hyperpolarization-activated cyclic nucleotide-gated channel 2"/>
    <property type="match status" value="1"/>
</dbReference>
<keyword evidence="9 24" id="KW-0812">Transmembrane</keyword>